<evidence type="ECO:0000256" key="1">
    <source>
        <dbReference type="ARBA" id="ARBA00022737"/>
    </source>
</evidence>
<evidence type="ECO:0000256" key="4">
    <source>
        <dbReference type="SAM" id="MobiDB-lite"/>
    </source>
</evidence>
<dbReference type="SUPFAM" id="SSF48403">
    <property type="entry name" value="Ankyrin repeat"/>
    <property type="match status" value="1"/>
</dbReference>
<evidence type="ECO:0000313" key="6">
    <source>
        <dbReference type="Proteomes" id="UP000593566"/>
    </source>
</evidence>
<comment type="caution">
    <text evidence="5">The sequence shown here is derived from an EMBL/GenBank/DDBJ whole genome shotgun (WGS) entry which is preliminary data.</text>
</comment>
<dbReference type="Proteomes" id="UP000593566">
    <property type="component" value="Unassembled WGS sequence"/>
</dbReference>
<evidence type="ECO:0000256" key="2">
    <source>
        <dbReference type="ARBA" id="ARBA00023043"/>
    </source>
</evidence>
<dbReference type="Gene3D" id="1.25.40.20">
    <property type="entry name" value="Ankyrin repeat-containing domain"/>
    <property type="match status" value="1"/>
</dbReference>
<feature type="compositionally biased region" description="Polar residues" evidence="4">
    <location>
        <begin position="611"/>
        <end position="621"/>
    </location>
</feature>
<gene>
    <name evidence="5" type="ORF">HO133_002925</name>
</gene>
<dbReference type="Pfam" id="PF12796">
    <property type="entry name" value="Ank_2"/>
    <property type="match status" value="1"/>
</dbReference>
<evidence type="ECO:0000313" key="5">
    <source>
        <dbReference type="EMBL" id="KAF6220492.1"/>
    </source>
</evidence>
<evidence type="ECO:0000256" key="3">
    <source>
        <dbReference type="PROSITE-ProRule" id="PRU00023"/>
    </source>
</evidence>
<keyword evidence="6" id="KW-1185">Reference proteome</keyword>
<feature type="region of interest" description="Disordered" evidence="4">
    <location>
        <begin position="585"/>
        <end position="637"/>
    </location>
</feature>
<dbReference type="EMBL" id="JACCJB010000016">
    <property type="protein sequence ID" value="KAF6220492.1"/>
    <property type="molecule type" value="Genomic_DNA"/>
</dbReference>
<dbReference type="SMART" id="SM00248">
    <property type="entry name" value="ANK"/>
    <property type="match status" value="4"/>
</dbReference>
<name>A0A8H6F9Q7_9LECA</name>
<evidence type="ECO:0008006" key="7">
    <source>
        <dbReference type="Google" id="ProtNLM"/>
    </source>
</evidence>
<dbReference type="InterPro" id="IPR002110">
    <property type="entry name" value="Ankyrin_rpt"/>
</dbReference>
<feature type="repeat" description="ANK" evidence="3">
    <location>
        <begin position="453"/>
        <end position="485"/>
    </location>
</feature>
<dbReference type="PANTHER" id="PTHR24198:SF194">
    <property type="entry name" value="INVERSIN-A"/>
    <property type="match status" value="1"/>
</dbReference>
<keyword evidence="2 3" id="KW-0040">ANK repeat</keyword>
<dbReference type="RefSeq" id="XP_037149927.1">
    <property type="nucleotide sequence ID" value="XM_037293849.1"/>
</dbReference>
<dbReference type="GeneID" id="59331337"/>
<dbReference type="PANTHER" id="PTHR24198">
    <property type="entry name" value="ANKYRIN REPEAT AND PROTEIN KINASE DOMAIN-CONTAINING PROTEIN"/>
    <property type="match status" value="1"/>
</dbReference>
<feature type="compositionally biased region" description="Acidic residues" evidence="4">
    <location>
        <begin position="595"/>
        <end position="604"/>
    </location>
</feature>
<sequence length="637" mass="70367">MLRGNISRTKCFPDKPGQRFCQPGHGSTFCGGLSGGSAILAAQISTAFAELRNDTAELPGRLHALSNEVADIEFVLYQVVAALQERNCMSDSDQGSIPDIFDYLAGSCTRRRVLWRAAVWRKWLPKLQALQADVRAIKCSLNVLLGASNSRDLIRVRLDLESLSRTSSNEADYHADFRLEVSRDLAQHDFTLAQTVDQATKKVHKVDERISRIEELLMAQAVSIDKSQYPESRLKPQPTALAMRRRPQRVASTSDTEKWASTPQAVGIRVKKNVGFRLVKGFELPSQPPRPIATDDDCPAAKACDILLRGNLSTSVIEVLRCILRDSEFIMNQNFAPIHKIVLELSLQDSETEMQCAAQHWSGQPPAEMTEHFGGKPNITDNKLNTPLTLASNQDNTLCVQLLLEAGALANPVLPLGVKLSSPLNCAARYATDPLLLKTLFDFDADVEASSVDGVAPLLHVARGKPVSFAELLLDYGADINPASKNGLTSLTAAIIFNNHSVLRLLLDRWFEYTECPRLKGHHLLEFIIDYADIETIYVPEKSAAQLRKRLDLTDDRVLAFESLLDAIRDYPKLSKYRESLANSGALDLEKDPESNGEDTDDYEDARGSLSIVSNDLSTLARQPPRPAVVVSAAEEQ</sequence>
<dbReference type="Pfam" id="PF00023">
    <property type="entry name" value="Ank"/>
    <property type="match status" value="1"/>
</dbReference>
<dbReference type="InterPro" id="IPR036770">
    <property type="entry name" value="Ankyrin_rpt-contain_sf"/>
</dbReference>
<dbReference type="AlphaFoldDB" id="A0A8H6F9Q7"/>
<accession>A0A8H6F9Q7</accession>
<reference evidence="5 6" key="1">
    <citation type="journal article" date="2020" name="Genomics">
        <title>Complete, high-quality genomes from long-read metagenomic sequencing of two wolf lichen thalli reveals enigmatic genome architecture.</title>
        <authorList>
            <person name="McKenzie S.K."/>
            <person name="Walston R.F."/>
            <person name="Allen J.L."/>
        </authorList>
    </citation>
    <scope>NUCLEOTIDE SEQUENCE [LARGE SCALE GENOMIC DNA]</scope>
    <source>
        <strain evidence="5">WasteWater1</strain>
    </source>
</reference>
<protein>
    <recommendedName>
        <fullName evidence="7">Ankyrin</fullName>
    </recommendedName>
</protein>
<dbReference type="PROSITE" id="PS50088">
    <property type="entry name" value="ANK_REPEAT"/>
    <property type="match status" value="1"/>
</dbReference>
<keyword evidence="1" id="KW-0677">Repeat</keyword>
<proteinExistence type="predicted"/>
<organism evidence="5 6">
    <name type="scientific">Letharia lupina</name>
    <dbReference type="NCBI Taxonomy" id="560253"/>
    <lineage>
        <taxon>Eukaryota</taxon>
        <taxon>Fungi</taxon>
        <taxon>Dikarya</taxon>
        <taxon>Ascomycota</taxon>
        <taxon>Pezizomycotina</taxon>
        <taxon>Lecanoromycetes</taxon>
        <taxon>OSLEUM clade</taxon>
        <taxon>Lecanoromycetidae</taxon>
        <taxon>Lecanorales</taxon>
        <taxon>Lecanorineae</taxon>
        <taxon>Parmeliaceae</taxon>
        <taxon>Letharia</taxon>
    </lineage>
</organism>